<name>A0A075FSJ2_9ARCH</name>
<feature type="transmembrane region" description="Helical" evidence="1">
    <location>
        <begin position="59"/>
        <end position="80"/>
    </location>
</feature>
<proteinExistence type="predicted"/>
<feature type="transmembrane region" description="Helical" evidence="1">
    <location>
        <begin position="21"/>
        <end position="39"/>
    </location>
</feature>
<protein>
    <recommendedName>
        <fullName evidence="3">YhfC family intramembrane metalloprotease</fullName>
    </recommendedName>
</protein>
<dbReference type="EMBL" id="KF900370">
    <property type="protein sequence ID" value="AIE92592.1"/>
    <property type="molecule type" value="Genomic_DNA"/>
</dbReference>
<feature type="transmembrane region" description="Helical" evidence="1">
    <location>
        <begin position="167"/>
        <end position="186"/>
    </location>
</feature>
<accession>A0A075FSJ2</accession>
<reference evidence="2" key="1">
    <citation type="journal article" date="2014" name="Genome Biol. Evol.">
        <title>Pangenome evidence for extensive interdomain horizontal transfer affecting lineage core and shell genes in uncultured planktonic thaumarchaeota and euryarchaeota.</title>
        <authorList>
            <person name="Deschamps P."/>
            <person name="Zivanovic Y."/>
            <person name="Moreira D."/>
            <person name="Rodriguez-Valera F."/>
            <person name="Lopez-Garcia P."/>
        </authorList>
    </citation>
    <scope>NUCLEOTIDE SEQUENCE</scope>
</reference>
<organism evidence="2">
    <name type="scientific">uncultured marine thaumarchaeote AD1000_24_H07</name>
    <dbReference type="NCBI Taxonomy" id="1455902"/>
    <lineage>
        <taxon>Archaea</taxon>
        <taxon>Nitrososphaerota</taxon>
        <taxon>environmental samples</taxon>
    </lineage>
</organism>
<dbReference type="Pfam" id="PF10086">
    <property type="entry name" value="YhfC"/>
    <property type="match status" value="2"/>
</dbReference>
<feature type="transmembrane region" description="Helical" evidence="1">
    <location>
        <begin position="145"/>
        <end position="162"/>
    </location>
</feature>
<evidence type="ECO:0000256" key="1">
    <source>
        <dbReference type="SAM" id="Phobius"/>
    </source>
</evidence>
<keyword evidence="1" id="KW-1133">Transmembrane helix</keyword>
<feature type="transmembrane region" description="Helical" evidence="1">
    <location>
        <begin position="100"/>
        <end position="125"/>
    </location>
</feature>
<keyword evidence="1" id="KW-0812">Transmembrane</keyword>
<dbReference type="AlphaFoldDB" id="A0A075FSJ2"/>
<sequence>MGPFLLFTFRFVGKDKDYWRSFFFGGVGWVTALTVRYVPVHIPLIIFPIRLAVNTFSTTIYYAYTALAAAIFETGFRYLFLRRSKNSYLEKNSSFNSKHVFTFGIGWGVGEALIVYSLPMIIILLFSSDPLSSSIIFLGSLERNFAIISHLSLTLIVSSSFVRGKKFLVLATILHFILDFVPIMTLSITENFWITELLLALISIIMILSVYLTRSHSLNFD</sequence>
<evidence type="ECO:0008006" key="3">
    <source>
        <dbReference type="Google" id="ProtNLM"/>
    </source>
</evidence>
<feature type="transmembrane region" description="Helical" evidence="1">
    <location>
        <begin position="192"/>
        <end position="212"/>
    </location>
</feature>
<dbReference type="InterPro" id="IPR011397">
    <property type="entry name" value="YhfC"/>
</dbReference>
<keyword evidence="1" id="KW-0472">Membrane</keyword>
<evidence type="ECO:0000313" key="2">
    <source>
        <dbReference type="EMBL" id="AIE92592.1"/>
    </source>
</evidence>